<evidence type="ECO:0000256" key="1">
    <source>
        <dbReference type="SAM" id="Phobius"/>
    </source>
</evidence>
<protein>
    <recommendedName>
        <fullName evidence="2">Protein kinase domain-containing protein</fullName>
    </recommendedName>
</protein>
<dbReference type="AlphaFoldDB" id="A0A6A4G899"/>
<gene>
    <name evidence="3" type="ORF">PR001_g12677</name>
    <name evidence="4" type="ORF">PR003_g512</name>
</gene>
<dbReference type="PANTHER" id="PTHR44329:SF214">
    <property type="entry name" value="PROTEIN KINASE DOMAIN-CONTAINING PROTEIN"/>
    <property type="match status" value="1"/>
</dbReference>
<reference evidence="4 6" key="1">
    <citation type="submission" date="2018-08" db="EMBL/GenBank/DDBJ databases">
        <title>Genomic investigation of the strawberry pathogen Phytophthora fragariae indicates pathogenicity is determined by transcriptional variation in three key races.</title>
        <authorList>
            <person name="Adams T.M."/>
            <person name="Armitage A.D."/>
            <person name="Sobczyk M.K."/>
            <person name="Bates H.J."/>
            <person name="Dunwell J.M."/>
            <person name="Nellist C.F."/>
            <person name="Harrison R.J."/>
        </authorList>
    </citation>
    <scope>NUCLEOTIDE SEQUENCE [LARGE SCALE GENOMIC DNA]</scope>
    <source>
        <strain evidence="3 5">SCRP249</strain>
        <strain evidence="4 6">SCRP333</strain>
    </source>
</reference>
<dbReference type="Gene3D" id="3.30.200.20">
    <property type="entry name" value="Phosphorylase Kinase, domain 1"/>
    <property type="match status" value="1"/>
</dbReference>
<evidence type="ECO:0000313" key="6">
    <source>
        <dbReference type="Proteomes" id="UP000434957"/>
    </source>
</evidence>
<sequence length="504" mass="54398">MASYAGTDCSGTPYSVSAYEADADCVEEACSDFQEDSSSVSADMVTFSCTSDYLSALRQVFGDLPYIIQAQYTDEGCKTFTFAYGYPAWGNCEGSYYKNESNYVIGKLSTTDGSASLQIFNETQCLSSSFSIDDQTSSSGSTSDAGGSGLSTGAIVGVICGCVAVLLVLVGVFICYRRRSKGKHGGQLTTTLLSADGTTLEAALRGQKGLWNDDVITAKRVPRDKVKIKKLLSRGAYGEVYAGLFNGQQVAVKMLIPATRSSIQHVNDFLAEAKMTATMEHPHIVSFVAVAWDSLSDLCVVLEFMDGGDLRAMLDKYLASKRQVGFDKQKAVIALHMCHALTYLHSLAPPVIHRDLKSRNILLNQAMEAKVTDFGISRERLDQTMTAGVGTSLWMAPEVMMGEKYDDKADMFSFGVVLSELDVHTLPYAQAKQRSLDTSGRQLTDAALLQKITTGVAQVEFSELSPPAIVELGYACVAVEPSARPSAAEALYRIQVIIAQELAT</sequence>
<dbReference type="GO" id="GO:0005524">
    <property type="term" value="F:ATP binding"/>
    <property type="evidence" value="ECO:0007669"/>
    <property type="project" value="InterPro"/>
</dbReference>
<dbReference type="EMBL" id="QXFT01000011">
    <property type="protein sequence ID" value="KAE9359904.1"/>
    <property type="molecule type" value="Genomic_DNA"/>
</dbReference>
<dbReference type="Proteomes" id="UP000434957">
    <property type="component" value="Unassembled WGS sequence"/>
</dbReference>
<name>A0A6A4G899_9STRA</name>
<keyword evidence="1" id="KW-1133">Transmembrane helix</keyword>
<dbReference type="InterPro" id="IPR051681">
    <property type="entry name" value="Ser/Thr_Kinases-Pseudokinases"/>
</dbReference>
<keyword evidence="1" id="KW-0812">Transmembrane</keyword>
<accession>A0A6A4G899</accession>
<comment type="caution">
    <text evidence="4">The sequence shown here is derived from an EMBL/GenBank/DDBJ whole genome shotgun (WGS) entry which is preliminary data.</text>
</comment>
<dbReference type="Gene3D" id="1.10.510.10">
    <property type="entry name" value="Transferase(Phosphotransferase) domain 1"/>
    <property type="match status" value="1"/>
</dbReference>
<keyword evidence="6" id="KW-1185">Reference proteome</keyword>
<evidence type="ECO:0000259" key="2">
    <source>
        <dbReference type="PROSITE" id="PS50011"/>
    </source>
</evidence>
<organism evidence="4 6">
    <name type="scientific">Phytophthora rubi</name>
    <dbReference type="NCBI Taxonomy" id="129364"/>
    <lineage>
        <taxon>Eukaryota</taxon>
        <taxon>Sar</taxon>
        <taxon>Stramenopiles</taxon>
        <taxon>Oomycota</taxon>
        <taxon>Peronosporomycetes</taxon>
        <taxon>Peronosporales</taxon>
        <taxon>Peronosporaceae</taxon>
        <taxon>Phytophthora</taxon>
    </lineage>
</organism>
<proteinExistence type="predicted"/>
<dbReference type="Pfam" id="PF00069">
    <property type="entry name" value="Pkinase"/>
    <property type="match status" value="1"/>
</dbReference>
<keyword evidence="1" id="KW-0472">Membrane</keyword>
<dbReference type="Proteomes" id="UP000429607">
    <property type="component" value="Unassembled WGS sequence"/>
</dbReference>
<dbReference type="EMBL" id="QXFV01000833">
    <property type="protein sequence ID" value="KAE9024426.1"/>
    <property type="molecule type" value="Genomic_DNA"/>
</dbReference>
<evidence type="ECO:0000313" key="4">
    <source>
        <dbReference type="EMBL" id="KAE9359904.1"/>
    </source>
</evidence>
<dbReference type="InterPro" id="IPR011009">
    <property type="entry name" value="Kinase-like_dom_sf"/>
</dbReference>
<dbReference type="SMART" id="SM00220">
    <property type="entry name" value="S_TKc"/>
    <property type="match status" value="1"/>
</dbReference>
<dbReference type="PANTHER" id="PTHR44329">
    <property type="entry name" value="SERINE/THREONINE-PROTEIN KINASE TNNI3K-RELATED"/>
    <property type="match status" value="1"/>
</dbReference>
<evidence type="ECO:0000313" key="5">
    <source>
        <dbReference type="Proteomes" id="UP000429607"/>
    </source>
</evidence>
<dbReference type="PROSITE" id="PS50011">
    <property type="entry name" value="PROTEIN_KINASE_DOM"/>
    <property type="match status" value="1"/>
</dbReference>
<dbReference type="GO" id="GO:0004674">
    <property type="term" value="F:protein serine/threonine kinase activity"/>
    <property type="evidence" value="ECO:0007669"/>
    <property type="project" value="TreeGrafter"/>
</dbReference>
<dbReference type="InterPro" id="IPR000719">
    <property type="entry name" value="Prot_kinase_dom"/>
</dbReference>
<evidence type="ECO:0000313" key="3">
    <source>
        <dbReference type="EMBL" id="KAE9024426.1"/>
    </source>
</evidence>
<dbReference type="PROSITE" id="PS00108">
    <property type="entry name" value="PROTEIN_KINASE_ST"/>
    <property type="match status" value="1"/>
</dbReference>
<feature type="domain" description="Protein kinase" evidence="2">
    <location>
        <begin position="226"/>
        <end position="498"/>
    </location>
</feature>
<feature type="transmembrane region" description="Helical" evidence="1">
    <location>
        <begin position="154"/>
        <end position="176"/>
    </location>
</feature>
<dbReference type="InterPro" id="IPR008271">
    <property type="entry name" value="Ser/Thr_kinase_AS"/>
</dbReference>
<dbReference type="SUPFAM" id="SSF56112">
    <property type="entry name" value="Protein kinase-like (PK-like)"/>
    <property type="match status" value="1"/>
</dbReference>